<proteinExistence type="predicted"/>
<protein>
    <submittedName>
        <fullName evidence="3">Uncharacterized protein</fullName>
    </submittedName>
</protein>
<evidence type="ECO:0000313" key="3">
    <source>
        <dbReference type="RefSeq" id="XP_033461830.1"/>
    </source>
</evidence>
<name>A0A6J3MAY2_9PEZI</name>
<reference evidence="3" key="1">
    <citation type="submission" date="2020-01" db="EMBL/GenBank/DDBJ databases">
        <authorList>
            <consortium name="DOE Joint Genome Institute"/>
            <person name="Haridas S."/>
            <person name="Albert R."/>
            <person name="Binder M."/>
            <person name="Bloem J."/>
            <person name="Labutti K."/>
            <person name="Salamov A."/>
            <person name="Andreopoulos B."/>
            <person name="Baker S.E."/>
            <person name="Barry K."/>
            <person name="Bills G."/>
            <person name="Bluhm B.H."/>
            <person name="Cannon C."/>
            <person name="Castanera R."/>
            <person name="Culley D.E."/>
            <person name="Daum C."/>
            <person name="Ezra D."/>
            <person name="Gonzalez J.B."/>
            <person name="Henrissat B."/>
            <person name="Kuo A."/>
            <person name="Liang C."/>
            <person name="Lipzen A."/>
            <person name="Lutzoni F."/>
            <person name="Magnuson J."/>
            <person name="Mondo S."/>
            <person name="Nolan M."/>
            <person name="Ohm R."/>
            <person name="Pangilinan J."/>
            <person name="Park H.-J."/>
            <person name="Ramirez L."/>
            <person name="Alfaro M."/>
            <person name="Sun H."/>
            <person name="Tritt A."/>
            <person name="Yoshinaga Y."/>
            <person name="Zwiers L.-H."/>
            <person name="Turgeon B.G."/>
            <person name="Goodwin S.B."/>
            <person name="Spatafora J.W."/>
            <person name="Crous P.W."/>
            <person name="Grigoriev I.V."/>
        </authorList>
    </citation>
    <scope>NUCLEOTIDE SEQUENCE</scope>
    <source>
        <strain evidence="3">CBS 342.82</strain>
    </source>
</reference>
<evidence type="ECO:0000256" key="1">
    <source>
        <dbReference type="SAM" id="MobiDB-lite"/>
    </source>
</evidence>
<dbReference type="Proteomes" id="UP000504637">
    <property type="component" value="Unplaced"/>
</dbReference>
<gene>
    <name evidence="3" type="ORF">K489DRAFT_141651</name>
</gene>
<feature type="compositionally biased region" description="Polar residues" evidence="1">
    <location>
        <begin position="55"/>
        <end position="68"/>
    </location>
</feature>
<dbReference type="RefSeq" id="XP_033461830.1">
    <property type="nucleotide sequence ID" value="XM_033599141.1"/>
</dbReference>
<sequence>MLAIFSCVRTYKNEFSTISSDFPREPSAAGLAAATDAGQGRTAAENNGSRDDANSRSVVSEEQSNANVTSNAPIISRFRMKDWIHDDDFRPATCDGPCGRRFSNYDHLRMCRQDMSERCSDCFALPDGQAWVSPLYHVTGKCSPLHDFFQFPPVTTRFRYGEILVDGKAMGIGEWVVGIRKLFDIE</sequence>
<dbReference type="AlphaFoldDB" id="A0A6J3MAY2"/>
<reference evidence="3" key="2">
    <citation type="submission" date="2020-04" db="EMBL/GenBank/DDBJ databases">
        <authorList>
            <consortium name="NCBI Genome Project"/>
        </authorList>
    </citation>
    <scope>NUCLEOTIDE SEQUENCE</scope>
    <source>
        <strain evidence="3">CBS 342.82</strain>
    </source>
</reference>
<feature type="region of interest" description="Disordered" evidence="1">
    <location>
        <begin position="35"/>
        <end position="68"/>
    </location>
</feature>
<keyword evidence="2" id="KW-1185">Reference proteome</keyword>
<evidence type="ECO:0000313" key="2">
    <source>
        <dbReference type="Proteomes" id="UP000504637"/>
    </source>
</evidence>
<reference evidence="3" key="3">
    <citation type="submission" date="2025-08" db="UniProtKB">
        <authorList>
            <consortium name="RefSeq"/>
        </authorList>
    </citation>
    <scope>IDENTIFICATION</scope>
    <source>
        <strain evidence="3">CBS 342.82</strain>
    </source>
</reference>
<dbReference type="GeneID" id="54356940"/>
<accession>A0A6J3MAY2</accession>
<dbReference type="OrthoDB" id="2913095at2759"/>
<organism evidence="3">
    <name type="scientific">Dissoconium aciculare CBS 342.82</name>
    <dbReference type="NCBI Taxonomy" id="1314786"/>
    <lineage>
        <taxon>Eukaryota</taxon>
        <taxon>Fungi</taxon>
        <taxon>Dikarya</taxon>
        <taxon>Ascomycota</taxon>
        <taxon>Pezizomycotina</taxon>
        <taxon>Dothideomycetes</taxon>
        <taxon>Dothideomycetidae</taxon>
        <taxon>Mycosphaerellales</taxon>
        <taxon>Dissoconiaceae</taxon>
        <taxon>Dissoconium</taxon>
    </lineage>
</organism>